<reference evidence="1" key="1">
    <citation type="journal article" date="2014" name="Genome Announc.">
        <title>Draft Genome Sequence of Mycobacterium triplex DSM 44626.</title>
        <authorList>
            <person name="Sassi M."/>
            <person name="Croce O."/>
            <person name="Robert C."/>
            <person name="Raoult D."/>
            <person name="Drancourt M."/>
        </authorList>
    </citation>
    <scope>NUCLEOTIDE SEQUENCE [LARGE SCALE GENOMIC DNA]</scope>
    <source>
        <strain evidence="1">DSM 44626</strain>
    </source>
</reference>
<organism evidence="1">
    <name type="scientific">Mycobacterium triplex</name>
    <dbReference type="NCBI Taxonomy" id="47839"/>
    <lineage>
        <taxon>Bacteria</taxon>
        <taxon>Bacillati</taxon>
        <taxon>Actinomycetota</taxon>
        <taxon>Actinomycetes</taxon>
        <taxon>Mycobacteriales</taxon>
        <taxon>Mycobacteriaceae</taxon>
        <taxon>Mycobacterium</taxon>
        <taxon>Mycobacterium simiae complex</taxon>
    </lineage>
</organism>
<reference evidence="2 3" key="3">
    <citation type="submission" date="2016-01" db="EMBL/GenBank/DDBJ databases">
        <title>The new phylogeny of the genus Mycobacterium.</title>
        <authorList>
            <person name="Tarcisio F."/>
            <person name="Conor M."/>
            <person name="Antonella G."/>
            <person name="Elisabetta G."/>
            <person name="Giulia F.S."/>
            <person name="Sara T."/>
            <person name="Anna F."/>
            <person name="Clotilde B."/>
            <person name="Roberto B."/>
            <person name="Veronica D.S."/>
            <person name="Fabio R."/>
            <person name="Monica P."/>
            <person name="Olivier J."/>
            <person name="Enrico T."/>
            <person name="Nicola S."/>
        </authorList>
    </citation>
    <scope>NUCLEOTIDE SEQUENCE [LARGE SCALE GENOMIC DNA]</scope>
    <source>
        <strain evidence="2 3">DSM 44626</strain>
    </source>
</reference>
<gene>
    <name evidence="2" type="ORF">AWC29_11455</name>
    <name evidence="1" type="ORF">BN973_06053</name>
</gene>
<evidence type="ECO:0000313" key="2">
    <source>
        <dbReference type="EMBL" id="ORX05445.1"/>
    </source>
</evidence>
<name>A0A024K735_9MYCO</name>
<evidence type="ECO:0000313" key="3">
    <source>
        <dbReference type="Proteomes" id="UP000193710"/>
    </source>
</evidence>
<evidence type="ECO:0000313" key="1">
    <source>
        <dbReference type="EMBL" id="CDO91644.1"/>
    </source>
</evidence>
<protein>
    <submittedName>
        <fullName evidence="1">Uncharacterized protein</fullName>
    </submittedName>
</protein>
<keyword evidence="3" id="KW-1185">Reference proteome</keyword>
<dbReference type="Proteomes" id="UP000193710">
    <property type="component" value="Unassembled WGS sequence"/>
</dbReference>
<sequence length="119" mass="13042" precursor="true">MKIEFIAAAMMATTIWCVPVSNAITAEEACRTTYNWPIPMPALTGWSMEYTMTDSTTSCFTNISAIAPDGHDVMNDTIKAPIPFGWWKIATQSPPAGTKVQMDQQIKLTVVEDQNAPGQ</sequence>
<dbReference type="Proteomes" id="UP000028880">
    <property type="component" value="Unassembled WGS sequence"/>
</dbReference>
<proteinExistence type="predicted"/>
<accession>A0A024K735</accession>
<dbReference type="OrthoDB" id="4729621at2"/>
<dbReference type="HOGENOM" id="CLU_2058818_0_0_11"/>
<dbReference type="EMBL" id="LQPY01000014">
    <property type="protein sequence ID" value="ORX05445.1"/>
    <property type="molecule type" value="Genomic_DNA"/>
</dbReference>
<dbReference type="STRING" id="47839.BN973_06053"/>
<dbReference type="EMBL" id="HG964448">
    <property type="protein sequence ID" value="CDO91644.1"/>
    <property type="molecule type" value="Genomic_DNA"/>
</dbReference>
<dbReference type="AlphaFoldDB" id="A0A024K735"/>
<dbReference type="RefSeq" id="WP_036474287.1">
    <property type="nucleotide sequence ID" value="NZ_HG964448.1"/>
</dbReference>
<reference evidence="1" key="2">
    <citation type="submission" date="2014-04" db="EMBL/GenBank/DDBJ databases">
        <authorList>
            <person name="Xu Y.W."/>
            <person name="Yang Q."/>
        </authorList>
    </citation>
    <scope>NUCLEOTIDE SEQUENCE</scope>
    <source>
        <strain evidence="1">DSM 44626</strain>
    </source>
</reference>